<accession>A0A9E8RWH2</accession>
<dbReference type="RefSeq" id="WP_275418088.1">
    <property type="nucleotide sequence ID" value="NZ_CP106878.1"/>
</dbReference>
<organism evidence="1 2">
    <name type="scientific">Fervidibacillus albus</name>
    <dbReference type="NCBI Taxonomy" id="2980026"/>
    <lineage>
        <taxon>Bacteria</taxon>
        <taxon>Bacillati</taxon>
        <taxon>Bacillota</taxon>
        <taxon>Bacilli</taxon>
        <taxon>Bacillales</taxon>
        <taxon>Bacillaceae</taxon>
        <taxon>Fervidibacillus</taxon>
    </lineage>
</organism>
<evidence type="ECO:0000313" key="1">
    <source>
        <dbReference type="EMBL" id="WAA10304.1"/>
    </source>
</evidence>
<keyword evidence="2" id="KW-1185">Reference proteome</keyword>
<name>A0A9E8RWH2_9BACI</name>
<dbReference type="Proteomes" id="UP001164718">
    <property type="component" value="Chromosome"/>
</dbReference>
<sequence length="51" mass="5988">MVILEQHQDIKELIFAIIKERLRDLKATSNVEMAKEKAKLIQILVEIKSRL</sequence>
<gene>
    <name evidence="1" type="ORF">OE104_02925</name>
</gene>
<protein>
    <submittedName>
        <fullName evidence="1">Uncharacterized protein</fullName>
    </submittedName>
</protein>
<dbReference type="EMBL" id="CP106878">
    <property type="protein sequence ID" value="WAA10304.1"/>
    <property type="molecule type" value="Genomic_DNA"/>
</dbReference>
<dbReference type="AlphaFoldDB" id="A0A9E8RWH2"/>
<dbReference type="KEGG" id="faf:OE104_02925"/>
<proteinExistence type="predicted"/>
<reference evidence="1" key="1">
    <citation type="submission" date="2022-09" db="EMBL/GenBank/DDBJ databases">
        <title>Complete Genomes of Fervidibacillus albus and Fervidibacillus halotolerans isolated from tidal flat sediments.</title>
        <authorList>
            <person name="Kwon K.K."/>
            <person name="Yang S.-H."/>
            <person name="Park M.J."/>
            <person name="Oh H.-M."/>
        </authorList>
    </citation>
    <scope>NUCLEOTIDE SEQUENCE</scope>
    <source>
        <strain evidence="1">MEBiC13591</strain>
    </source>
</reference>
<evidence type="ECO:0000313" key="2">
    <source>
        <dbReference type="Proteomes" id="UP001164718"/>
    </source>
</evidence>